<dbReference type="EC" id="1.-.-.-" evidence="2"/>
<dbReference type="Proteomes" id="UP001302222">
    <property type="component" value="Unassembled WGS sequence"/>
</dbReference>
<keyword evidence="2" id="KW-0560">Oxidoreductase</keyword>
<proteinExistence type="predicted"/>
<organism evidence="2 3">
    <name type="scientific">Arcicella lustrica</name>
    <dbReference type="NCBI Taxonomy" id="2984196"/>
    <lineage>
        <taxon>Bacteria</taxon>
        <taxon>Pseudomonadati</taxon>
        <taxon>Bacteroidota</taxon>
        <taxon>Cytophagia</taxon>
        <taxon>Cytophagales</taxon>
        <taxon>Flectobacillaceae</taxon>
        <taxon>Arcicella</taxon>
    </lineage>
</organism>
<comment type="caution">
    <text evidence="2">The sequence shown here is derived from an EMBL/GenBank/DDBJ whole genome shotgun (WGS) entry which is preliminary data.</text>
</comment>
<accession>A0ABU5SCV6</accession>
<dbReference type="GO" id="GO:0016491">
    <property type="term" value="F:oxidoreductase activity"/>
    <property type="evidence" value="ECO:0007669"/>
    <property type="project" value="UniProtKB-KW"/>
</dbReference>
<dbReference type="InterPro" id="IPR029039">
    <property type="entry name" value="Flavoprotein-like_sf"/>
</dbReference>
<keyword evidence="3" id="KW-1185">Reference proteome</keyword>
<name>A0ABU5SCV6_9BACT</name>
<dbReference type="PANTHER" id="PTHR30543">
    <property type="entry name" value="CHROMATE REDUCTASE"/>
    <property type="match status" value="1"/>
</dbReference>
<dbReference type="RefSeq" id="WP_323254991.1">
    <property type="nucleotide sequence ID" value="NZ_JAYGIM010000001.1"/>
</dbReference>
<dbReference type="EMBL" id="JAYGIM010000001">
    <property type="protein sequence ID" value="MEA5425111.1"/>
    <property type="molecule type" value="Genomic_DNA"/>
</dbReference>
<reference evidence="2 3" key="1">
    <citation type="submission" date="2023-12" db="EMBL/GenBank/DDBJ databases">
        <title>Novel species of the genus Arcicella isolated from rivers.</title>
        <authorList>
            <person name="Lu H."/>
        </authorList>
    </citation>
    <scope>NUCLEOTIDE SEQUENCE [LARGE SCALE GENOMIC DNA]</scope>
    <source>
        <strain evidence="2 3">DC25W</strain>
    </source>
</reference>
<dbReference type="SUPFAM" id="SSF52218">
    <property type="entry name" value="Flavoproteins"/>
    <property type="match status" value="1"/>
</dbReference>
<gene>
    <name evidence="2" type="ORF">VB798_00915</name>
</gene>
<sequence length="184" mass="19904">MKIKQNILAISGSTRSNSSNHRLINAFASLFSDSLIVNTFDGIDKLPHFNPDTKTENIASIVTDFRSQISKADGVIICTPEYAHGIPGSLKNAIDWTVGSGEFSGKPTALITASTDGTIGHQALLEVLRVIEAKNIEQLHLLIQFIRTKVSQEGEIIDKDTLSDVKALGQRFIETIAASIAEKG</sequence>
<protein>
    <submittedName>
        <fullName evidence="2">NADPH-dependent FMN reductase</fullName>
        <ecNumber evidence="2">1.-.-.-</ecNumber>
    </submittedName>
</protein>
<dbReference type="Pfam" id="PF03358">
    <property type="entry name" value="FMN_red"/>
    <property type="match status" value="1"/>
</dbReference>
<evidence type="ECO:0000313" key="2">
    <source>
        <dbReference type="EMBL" id="MEA5425111.1"/>
    </source>
</evidence>
<evidence type="ECO:0000259" key="1">
    <source>
        <dbReference type="Pfam" id="PF03358"/>
    </source>
</evidence>
<dbReference type="PANTHER" id="PTHR30543:SF21">
    <property type="entry name" value="NAD(P)H-DEPENDENT FMN REDUCTASE LOT6"/>
    <property type="match status" value="1"/>
</dbReference>
<dbReference type="InterPro" id="IPR050712">
    <property type="entry name" value="NAD(P)H-dep_reductase"/>
</dbReference>
<dbReference type="Gene3D" id="3.40.50.360">
    <property type="match status" value="1"/>
</dbReference>
<dbReference type="InterPro" id="IPR005025">
    <property type="entry name" value="FMN_Rdtase-like_dom"/>
</dbReference>
<feature type="domain" description="NADPH-dependent FMN reductase-like" evidence="1">
    <location>
        <begin position="6"/>
        <end position="139"/>
    </location>
</feature>
<evidence type="ECO:0000313" key="3">
    <source>
        <dbReference type="Proteomes" id="UP001302222"/>
    </source>
</evidence>